<dbReference type="Proteomes" id="UP000254040">
    <property type="component" value="Unassembled WGS sequence"/>
</dbReference>
<evidence type="ECO:0000256" key="4">
    <source>
        <dbReference type="SAM" id="SignalP"/>
    </source>
</evidence>
<proteinExistence type="predicted"/>
<sequence>MKKTRTFLSLTVALFGAHSFAGTGGVAFEENTGWTGFYVGANAGYLWSASNLIRNLGIPSYYNPVFYPFSQSMSETIAFLGTHEIDNSSDSFIGGGQIGYNAQILDKLVIGIDADLDAIAPASSTSNFVSTATTPLLAGVTHIANITLTKKLDYLGLLKGRLGYLINPTLLVYGAGAFAYGGATLNTQYNVTNTQPVFTPMSGYASVHDVLGGWAGGGGAEWLVTPKWSVKAEYIYYNLGPMHSYLTLAQNAAFNPLVEYAAASVKSKAEFTGNILRVGVNYHFG</sequence>
<dbReference type="PANTHER" id="PTHR34001:SF3">
    <property type="entry name" value="BLL7405 PROTEIN"/>
    <property type="match status" value="1"/>
</dbReference>
<keyword evidence="8" id="KW-1185">Reference proteome</keyword>
<protein>
    <submittedName>
        <fullName evidence="7">Opacity protein and related surface antigens</fullName>
    </submittedName>
</protein>
<dbReference type="Proteomes" id="UP000054985">
    <property type="component" value="Unassembled WGS sequence"/>
</dbReference>
<dbReference type="PANTHER" id="PTHR34001">
    <property type="entry name" value="BLL7405 PROTEIN"/>
    <property type="match status" value="1"/>
</dbReference>
<evidence type="ECO:0000256" key="3">
    <source>
        <dbReference type="ARBA" id="ARBA00023136"/>
    </source>
</evidence>
<dbReference type="InterPro" id="IPR011250">
    <property type="entry name" value="OMP/PagP_B-barrel"/>
</dbReference>
<dbReference type="GO" id="GO:0016020">
    <property type="term" value="C:membrane"/>
    <property type="evidence" value="ECO:0007669"/>
    <property type="project" value="UniProtKB-SubCell"/>
</dbReference>
<organism evidence="7 9">
    <name type="scientific">Legionella moravica</name>
    <dbReference type="NCBI Taxonomy" id="39962"/>
    <lineage>
        <taxon>Bacteria</taxon>
        <taxon>Pseudomonadati</taxon>
        <taxon>Pseudomonadota</taxon>
        <taxon>Gammaproteobacteria</taxon>
        <taxon>Legionellales</taxon>
        <taxon>Legionellaceae</taxon>
        <taxon>Legionella</taxon>
    </lineage>
</organism>
<evidence type="ECO:0000259" key="5">
    <source>
        <dbReference type="Pfam" id="PF13505"/>
    </source>
</evidence>
<dbReference type="SUPFAM" id="SSF56925">
    <property type="entry name" value="OMPA-like"/>
    <property type="match status" value="1"/>
</dbReference>
<dbReference type="STRING" id="39962.Lmor_0604"/>
<comment type="subcellular location">
    <subcellularLocation>
        <location evidence="1">Membrane</location>
    </subcellularLocation>
</comment>
<accession>A0A378JYJ2</accession>
<evidence type="ECO:0000256" key="1">
    <source>
        <dbReference type="ARBA" id="ARBA00004370"/>
    </source>
</evidence>
<dbReference type="InterPro" id="IPR051692">
    <property type="entry name" value="OMP-like"/>
</dbReference>
<dbReference type="AlphaFoldDB" id="A0A378JYJ2"/>
<feature type="domain" description="Outer membrane protein beta-barrel" evidence="5">
    <location>
        <begin position="8"/>
        <end position="284"/>
    </location>
</feature>
<dbReference type="Pfam" id="PF13505">
    <property type="entry name" value="OMP_b-brl"/>
    <property type="match status" value="1"/>
</dbReference>
<dbReference type="InterPro" id="IPR027385">
    <property type="entry name" value="Beta-barrel_OMP"/>
</dbReference>
<evidence type="ECO:0000313" key="6">
    <source>
        <dbReference type="EMBL" id="KTD37412.1"/>
    </source>
</evidence>
<dbReference type="Gene3D" id="2.40.160.20">
    <property type="match status" value="1"/>
</dbReference>
<dbReference type="EMBL" id="UGOG01000001">
    <property type="protein sequence ID" value="STX63110.1"/>
    <property type="molecule type" value="Genomic_DNA"/>
</dbReference>
<keyword evidence="2 4" id="KW-0732">Signal</keyword>
<feature type="signal peptide" evidence="4">
    <location>
        <begin position="1"/>
        <end position="21"/>
    </location>
</feature>
<name>A0A378JYJ2_9GAMM</name>
<dbReference type="OrthoDB" id="9815357at2"/>
<evidence type="ECO:0000313" key="7">
    <source>
        <dbReference type="EMBL" id="STX63110.1"/>
    </source>
</evidence>
<gene>
    <name evidence="6" type="ORF">Lmor_0604</name>
    <name evidence="7" type="ORF">NCTC12239_02052</name>
</gene>
<evidence type="ECO:0000313" key="9">
    <source>
        <dbReference type="Proteomes" id="UP000254040"/>
    </source>
</evidence>
<evidence type="ECO:0000313" key="8">
    <source>
        <dbReference type="Proteomes" id="UP000054985"/>
    </source>
</evidence>
<evidence type="ECO:0000256" key="2">
    <source>
        <dbReference type="ARBA" id="ARBA00022729"/>
    </source>
</evidence>
<feature type="chain" id="PRO_5016887429" evidence="4">
    <location>
        <begin position="22"/>
        <end position="285"/>
    </location>
</feature>
<dbReference type="EMBL" id="LNYN01000013">
    <property type="protein sequence ID" value="KTD37412.1"/>
    <property type="molecule type" value="Genomic_DNA"/>
</dbReference>
<reference evidence="6 8" key="1">
    <citation type="submission" date="2015-11" db="EMBL/GenBank/DDBJ databases">
        <title>Genomic analysis of 38 Legionella species identifies large and diverse effector repertoires.</title>
        <authorList>
            <person name="Burstein D."/>
            <person name="Amaro F."/>
            <person name="Zusman T."/>
            <person name="Lifshitz Z."/>
            <person name="Cohen O."/>
            <person name="Gilbert J.A."/>
            <person name="Pupko T."/>
            <person name="Shuman H.A."/>
            <person name="Segal G."/>
        </authorList>
    </citation>
    <scope>NUCLEOTIDE SEQUENCE [LARGE SCALE GENOMIC DNA]</scope>
    <source>
        <strain evidence="6 8">ATCC 43877</strain>
    </source>
</reference>
<keyword evidence="3" id="KW-0472">Membrane</keyword>
<reference evidence="7 9" key="2">
    <citation type="submission" date="2018-06" db="EMBL/GenBank/DDBJ databases">
        <authorList>
            <consortium name="Pathogen Informatics"/>
            <person name="Doyle S."/>
        </authorList>
    </citation>
    <scope>NUCLEOTIDE SEQUENCE [LARGE SCALE GENOMIC DNA]</scope>
    <source>
        <strain evidence="7 9">NCTC12239</strain>
    </source>
</reference>
<dbReference type="RefSeq" id="WP_051190716.1">
    <property type="nucleotide sequence ID" value="NZ_CAAAJG010000060.1"/>
</dbReference>